<dbReference type="InterPro" id="IPR000412">
    <property type="entry name" value="ABC_2_transport"/>
</dbReference>
<keyword evidence="3 5" id="KW-1133">Transmembrane helix</keyword>
<dbReference type="PANTHER" id="PTHR43229">
    <property type="entry name" value="NODULATION PROTEIN J"/>
    <property type="match status" value="1"/>
</dbReference>
<feature type="transmembrane region" description="Helical" evidence="5">
    <location>
        <begin position="218"/>
        <end position="240"/>
    </location>
</feature>
<name>A0A2N9DUA7_9LACO</name>
<evidence type="ECO:0000256" key="4">
    <source>
        <dbReference type="ARBA" id="ARBA00023136"/>
    </source>
</evidence>
<comment type="caution">
    <text evidence="7">The sequence shown here is derived from an EMBL/GenBank/DDBJ whole genome shotgun (WGS) entry which is preliminary data.</text>
</comment>
<dbReference type="GO" id="GO:0140359">
    <property type="term" value="F:ABC-type transporter activity"/>
    <property type="evidence" value="ECO:0007669"/>
    <property type="project" value="InterPro"/>
</dbReference>
<evidence type="ECO:0000313" key="7">
    <source>
        <dbReference type="EMBL" id="SPC37607.1"/>
    </source>
</evidence>
<keyword evidence="8" id="KW-1185">Reference proteome</keyword>
<feature type="transmembrane region" description="Helical" evidence="5">
    <location>
        <begin position="54"/>
        <end position="75"/>
    </location>
</feature>
<keyword evidence="2 5" id="KW-0812">Transmembrane</keyword>
<feature type="transmembrane region" description="Helical" evidence="5">
    <location>
        <begin position="21"/>
        <end position="42"/>
    </location>
</feature>
<gene>
    <name evidence="7" type="ORF">LFUMFP_170073</name>
</gene>
<dbReference type="InterPro" id="IPR013525">
    <property type="entry name" value="ABC2_TM"/>
</dbReference>
<feature type="transmembrane region" description="Helical" evidence="5">
    <location>
        <begin position="96"/>
        <end position="118"/>
    </location>
</feature>
<comment type="subcellular location">
    <subcellularLocation>
        <location evidence="1">Membrane</location>
        <topology evidence="1">Multi-pass membrane protein</topology>
    </subcellularLocation>
</comment>
<accession>A0A2N9DUA7</accession>
<evidence type="ECO:0000313" key="8">
    <source>
        <dbReference type="Proteomes" id="UP000238739"/>
    </source>
</evidence>
<sequence>MQLLMVQSKLDFKRAYLRNPRFFIFSLLMPIVFYLLFTKVMMTGEMPASFAVQYMLSMTTYSLILSNVFTLSTLLADDQKEGVLDLIDLSPASRGYYYGAKLINIMLINGLSVLVIFITAAFSNQIVLDWTVWLQTAGWLWLASAPLCLIGLSISFLNDSNLIQLAANLISFPLAILSGLWWPISMLPKNVQWVGKHLPVYPINQIGQALGTGQSVAWGSYGVTMIWTLVLGGLVVYLSYHKRGVRA</sequence>
<feature type="transmembrane region" description="Helical" evidence="5">
    <location>
        <begin position="138"/>
        <end position="158"/>
    </location>
</feature>
<feature type="transmembrane region" description="Helical" evidence="5">
    <location>
        <begin position="165"/>
        <end position="184"/>
    </location>
</feature>
<dbReference type="EMBL" id="OGVC01000009">
    <property type="protein sequence ID" value="SPC37607.1"/>
    <property type="molecule type" value="Genomic_DNA"/>
</dbReference>
<dbReference type="Proteomes" id="UP000238739">
    <property type="component" value="Unassembled WGS sequence"/>
</dbReference>
<evidence type="ECO:0000256" key="1">
    <source>
        <dbReference type="ARBA" id="ARBA00004141"/>
    </source>
</evidence>
<keyword evidence="4 5" id="KW-0472">Membrane</keyword>
<dbReference type="PANTHER" id="PTHR43229:SF6">
    <property type="entry name" value="ABC-TYPE MULTIDRUG TRANSPORT SYSTEM, PERMEASE COMPONENT"/>
    <property type="match status" value="1"/>
</dbReference>
<organism evidence="7 8">
    <name type="scientific">Latilactobacillus fuchuensis</name>
    <dbReference type="NCBI Taxonomy" id="164393"/>
    <lineage>
        <taxon>Bacteria</taxon>
        <taxon>Bacillati</taxon>
        <taxon>Bacillota</taxon>
        <taxon>Bacilli</taxon>
        <taxon>Lactobacillales</taxon>
        <taxon>Lactobacillaceae</taxon>
        <taxon>Latilactobacillus</taxon>
    </lineage>
</organism>
<dbReference type="RefSeq" id="WP_025083031.1">
    <property type="nucleotide sequence ID" value="NZ_CBCPIL010000008.1"/>
</dbReference>
<dbReference type="PIRSF" id="PIRSF006648">
    <property type="entry name" value="DrrB"/>
    <property type="match status" value="1"/>
</dbReference>
<reference evidence="7" key="1">
    <citation type="submission" date="2018-01" db="EMBL/GenBank/DDBJ databases">
        <authorList>
            <person name="Chaillou S."/>
        </authorList>
    </citation>
    <scope>NUCLEOTIDE SEQUENCE [LARGE SCALE GENOMIC DNA]</scope>
    <source>
        <strain evidence="7">MFPC41A2801</strain>
    </source>
</reference>
<feature type="domain" description="ABC-2 type transporter transmembrane" evidence="6">
    <location>
        <begin position="15"/>
        <end position="203"/>
    </location>
</feature>
<evidence type="ECO:0000256" key="2">
    <source>
        <dbReference type="ARBA" id="ARBA00022692"/>
    </source>
</evidence>
<dbReference type="InterPro" id="IPR051784">
    <property type="entry name" value="Nod_factor_ABC_transporter"/>
</dbReference>
<proteinExistence type="predicted"/>
<evidence type="ECO:0000256" key="5">
    <source>
        <dbReference type="SAM" id="Phobius"/>
    </source>
</evidence>
<evidence type="ECO:0000256" key="3">
    <source>
        <dbReference type="ARBA" id="ARBA00022989"/>
    </source>
</evidence>
<dbReference type="Pfam" id="PF01061">
    <property type="entry name" value="ABC2_membrane"/>
    <property type="match status" value="1"/>
</dbReference>
<dbReference type="AlphaFoldDB" id="A0A2N9DUA7"/>
<dbReference type="GO" id="GO:0043190">
    <property type="term" value="C:ATP-binding cassette (ABC) transporter complex"/>
    <property type="evidence" value="ECO:0007669"/>
    <property type="project" value="InterPro"/>
</dbReference>
<evidence type="ECO:0000259" key="6">
    <source>
        <dbReference type="Pfam" id="PF01061"/>
    </source>
</evidence>
<protein>
    <submittedName>
        <fullName evidence="7">ABC transporter permease protein</fullName>
    </submittedName>
</protein>